<dbReference type="PANTHER" id="PTHR45649">
    <property type="entry name" value="AMINO-ACID PERMEASE BAT1"/>
    <property type="match status" value="1"/>
</dbReference>
<gene>
    <name evidence="7" type="ORF">Daus18300_011097</name>
</gene>
<evidence type="ECO:0000256" key="2">
    <source>
        <dbReference type="ARBA" id="ARBA00022448"/>
    </source>
</evidence>
<evidence type="ECO:0008006" key="9">
    <source>
        <dbReference type="Google" id="ProtNLM"/>
    </source>
</evidence>
<keyword evidence="2" id="KW-0813">Transport</keyword>
<organism evidence="7 8">
    <name type="scientific">Diaporthe australafricana</name>
    <dbReference type="NCBI Taxonomy" id="127596"/>
    <lineage>
        <taxon>Eukaryota</taxon>
        <taxon>Fungi</taxon>
        <taxon>Dikarya</taxon>
        <taxon>Ascomycota</taxon>
        <taxon>Pezizomycotina</taxon>
        <taxon>Sordariomycetes</taxon>
        <taxon>Sordariomycetidae</taxon>
        <taxon>Diaporthales</taxon>
        <taxon>Diaporthaceae</taxon>
        <taxon>Diaporthe</taxon>
    </lineage>
</organism>
<dbReference type="Proteomes" id="UP001583177">
    <property type="component" value="Unassembled WGS sequence"/>
</dbReference>
<dbReference type="PANTHER" id="PTHR45649:SF14">
    <property type="entry name" value="GABA PERMEASE"/>
    <property type="match status" value="1"/>
</dbReference>
<accession>A0ABR3W839</accession>
<feature type="transmembrane region" description="Helical" evidence="6">
    <location>
        <begin position="207"/>
        <end position="231"/>
    </location>
</feature>
<evidence type="ECO:0000256" key="1">
    <source>
        <dbReference type="ARBA" id="ARBA00004141"/>
    </source>
</evidence>
<keyword evidence="5 6" id="KW-0472">Membrane</keyword>
<reference evidence="7 8" key="1">
    <citation type="journal article" date="2024" name="IMA Fungus">
        <title>IMA Genome - F19 : A genome assembly and annotation guide to empower mycologists, including annotated draft genome sequences of Ceratocystis pirilliformis, Diaporthe australafricana, Fusarium ophioides, Paecilomyces lecythidis, and Sporothrix stenoceras.</title>
        <authorList>
            <person name="Aylward J."/>
            <person name="Wilson A.M."/>
            <person name="Visagie C.M."/>
            <person name="Spraker J."/>
            <person name="Barnes I."/>
            <person name="Buitendag C."/>
            <person name="Ceriani C."/>
            <person name="Del Mar Angel L."/>
            <person name="du Plessis D."/>
            <person name="Fuchs T."/>
            <person name="Gasser K."/>
            <person name="Kramer D."/>
            <person name="Li W."/>
            <person name="Munsamy K."/>
            <person name="Piso A."/>
            <person name="Price J.L."/>
            <person name="Sonnekus B."/>
            <person name="Thomas C."/>
            <person name="van der Nest A."/>
            <person name="van Dijk A."/>
            <person name="van Heerden A."/>
            <person name="van Vuuren N."/>
            <person name="Yilmaz N."/>
            <person name="Duong T.A."/>
            <person name="van der Merwe N.A."/>
            <person name="Wingfield M.J."/>
            <person name="Wingfield B.D."/>
        </authorList>
    </citation>
    <scope>NUCLEOTIDE SEQUENCE [LARGE SCALE GENOMIC DNA]</scope>
    <source>
        <strain evidence="7 8">CMW 18300</strain>
    </source>
</reference>
<keyword evidence="3 6" id="KW-0812">Transmembrane</keyword>
<protein>
    <recommendedName>
        <fullName evidence="9">Amino acid permease</fullName>
    </recommendedName>
</protein>
<dbReference type="Gene3D" id="1.20.1740.10">
    <property type="entry name" value="Amino acid/polyamine transporter I"/>
    <property type="match status" value="1"/>
</dbReference>
<evidence type="ECO:0000256" key="6">
    <source>
        <dbReference type="SAM" id="Phobius"/>
    </source>
</evidence>
<feature type="transmembrane region" description="Helical" evidence="6">
    <location>
        <begin position="66"/>
        <end position="86"/>
    </location>
</feature>
<feature type="transmembrane region" description="Helical" evidence="6">
    <location>
        <begin position="251"/>
        <end position="273"/>
    </location>
</feature>
<proteinExistence type="predicted"/>
<feature type="transmembrane region" description="Helical" evidence="6">
    <location>
        <begin position="106"/>
        <end position="125"/>
    </location>
</feature>
<evidence type="ECO:0000256" key="3">
    <source>
        <dbReference type="ARBA" id="ARBA00022692"/>
    </source>
</evidence>
<keyword evidence="8" id="KW-1185">Reference proteome</keyword>
<evidence type="ECO:0000256" key="4">
    <source>
        <dbReference type="ARBA" id="ARBA00022989"/>
    </source>
</evidence>
<feature type="transmembrane region" description="Helical" evidence="6">
    <location>
        <begin position="132"/>
        <end position="153"/>
    </location>
</feature>
<evidence type="ECO:0000256" key="5">
    <source>
        <dbReference type="ARBA" id="ARBA00023136"/>
    </source>
</evidence>
<dbReference type="Pfam" id="PF13520">
    <property type="entry name" value="AA_permease_2"/>
    <property type="match status" value="1"/>
</dbReference>
<feature type="transmembrane region" description="Helical" evidence="6">
    <location>
        <begin position="12"/>
        <end position="31"/>
    </location>
</feature>
<comment type="subcellular location">
    <subcellularLocation>
        <location evidence="1">Membrane</location>
        <topology evidence="1">Multi-pass membrane protein</topology>
    </subcellularLocation>
</comment>
<dbReference type="EMBL" id="JAWRVE010000130">
    <property type="protein sequence ID" value="KAL1855379.1"/>
    <property type="molecule type" value="Genomic_DNA"/>
</dbReference>
<sequence>MYFALSNGGPAAWIFSYLVVAAGVLCQVATFSEMASVQPIAGAQYYWTWHFAPRGIKRLLTWTQGWSTWAGYMALLASCLNGNTVILEGMIQLAHPGYVPGGWHTALIMIAMVVFCAVVNMYAFWLVPWFELLTGFLNISMVVIMFVVLWAMAPRNSVDVFMQTNVSSGWDNYFVSANLGALSNIYLFISFESVVHMGEETQNSKSAVPFALFWSTVTNIFLGLVMILTFAMGMPSLDVLLDSSSPIVTMLLYATDSAGATIAIISGLVVLGISETARYLSTSAMSTEFNEFLSGP</sequence>
<evidence type="ECO:0000313" key="7">
    <source>
        <dbReference type="EMBL" id="KAL1855379.1"/>
    </source>
</evidence>
<dbReference type="InterPro" id="IPR002293">
    <property type="entry name" value="AA/rel_permease1"/>
</dbReference>
<comment type="caution">
    <text evidence="7">The sequence shown here is derived from an EMBL/GenBank/DDBJ whole genome shotgun (WGS) entry which is preliminary data.</text>
</comment>
<evidence type="ECO:0000313" key="8">
    <source>
        <dbReference type="Proteomes" id="UP001583177"/>
    </source>
</evidence>
<keyword evidence="4 6" id="KW-1133">Transmembrane helix</keyword>
<feature type="transmembrane region" description="Helical" evidence="6">
    <location>
        <begin position="173"/>
        <end position="195"/>
    </location>
</feature>
<name>A0ABR3W839_9PEZI</name>